<keyword evidence="3" id="KW-0963">Cytoplasm</keyword>
<dbReference type="AlphaFoldDB" id="I5BS71"/>
<evidence type="ECO:0000256" key="3">
    <source>
        <dbReference type="ARBA" id="ARBA00022490"/>
    </source>
</evidence>
<dbReference type="Gene3D" id="2.60.40.10">
    <property type="entry name" value="Immunoglobulins"/>
    <property type="match status" value="1"/>
</dbReference>
<comment type="caution">
    <text evidence="8">The sequence shown here is derived from an EMBL/GenBank/DDBJ whole genome shotgun (WGS) entry which is preliminary data.</text>
</comment>
<organism evidence="8 9">
    <name type="scientific">Nitratireductor aquibiodomus RA22</name>
    <dbReference type="NCBI Taxonomy" id="1189611"/>
    <lineage>
        <taxon>Bacteria</taxon>
        <taxon>Pseudomonadati</taxon>
        <taxon>Pseudomonadota</taxon>
        <taxon>Alphaproteobacteria</taxon>
        <taxon>Hyphomicrobiales</taxon>
        <taxon>Phyllobacteriaceae</taxon>
        <taxon>Nitratireductor</taxon>
    </lineage>
</organism>
<dbReference type="InterPro" id="IPR053879">
    <property type="entry name" value="HYDIN_VesB_CFA65-like_Ig"/>
</dbReference>
<dbReference type="Pfam" id="PF03797">
    <property type="entry name" value="Autotransporter"/>
    <property type="match status" value="1"/>
</dbReference>
<evidence type="ECO:0000313" key="9">
    <source>
        <dbReference type="Proteomes" id="UP000004622"/>
    </source>
</evidence>
<dbReference type="InterPro" id="IPR013783">
    <property type="entry name" value="Ig-like_fold"/>
</dbReference>
<protein>
    <submittedName>
        <fullName evidence="8">Outer membrane autotransporter barrel</fullName>
    </submittedName>
</protein>
<gene>
    <name evidence="8" type="ORF">A33O_19956</name>
</gene>
<dbReference type="NCBIfam" id="NF012200">
    <property type="entry name" value="choice_anch_D"/>
    <property type="match status" value="1"/>
</dbReference>
<dbReference type="SMART" id="SM00869">
    <property type="entry name" value="Autotransporter"/>
    <property type="match status" value="1"/>
</dbReference>
<evidence type="ECO:0000256" key="4">
    <source>
        <dbReference type="ARBA" id="ARBA00023069"/>
    </source>
</evidence>
<dbReference type="PROSITE" id="PS51208">
    <property type="entry name" value="AUTOTRANSPORTER"/>
    <property type="match status" value="1"/>
</dbReference>
<accession>I5BS71</accession>
<evidence type="ECO:0000256" key="6">
    <source>
        <dbReference type="SAM" id="MobiDB-lite"/>
    </source>
</evidence>
<feature type="region of interest" description="Disordered" evidence="6">
    <location>
        <begin position="1"/>
        <end position="24"/>
    </location>
</feature>
<keyword evidence="4" id="KW-0969">Cilium</keyword>
<reference evidence="8 9" key="1">
    <citation type="journal article" date="2012" name="J. Bacteriol.">
        <title>Genome Sequence of Nitratireductor aquibiodomus Strain RA22.</title>
        <authorList>
            <person name="Singh A."/>
            <person name="Jangir P.K."/>
            <person name="Kumari C."/>
            <person name="Sharma R."/>
        </authorList>
    </citation>
    <scope>NUCLEOTIDE SEQUENCE [LARGE SCALE GENOMIC DNA]</scope>
    <source>
        <strain evidence="8 9">RA22</strain>
    </source>
</reference>
<dbReference type="InterPro" id="IPR005546">
    <property type="entry name" value="Autotransporte_beta"/>
</dbReference>
<dbReference type="InterPro" id="IPR006315">
    <property type="entry name" value="OM_autotransptr_brl_dom"/>
</dbReference>
<feature type="non-terminal residue" evidence="8">
    <location>
        <position position="1"/>
    </location>
</feature>
<evidence type="ECO:0000256" key="5">
    <source>
        <dbReference type="ARBA" id="ARBA00023273"/>
    </source>
</evidence>
<dbReference type="GO" id="GO:0005737">
    <property type="term" value="C:cytoplasm"/>
    <property type="evidence" value="ECO:0007669"/>
    <property type="project" value="UniProtKB-SubCell"/>
</dbReference>
<keyword evidence="5" id="KW-0966">Cell projection</keyword>
<dbReference type="GO" id="GO:0019867">
    <property type="term" value="C:outer membrane"/>
    <property type="evidence" value="ECO:0007669"/>
    <property type="project" value="InterPro"/>
</dbReference>
<sequence>TARISPNGDGSPDAADHTDFGASDVGGGTVSRTFTIANSGTDTLTLGSNAASLSGAHAADFAITAQPAASVASGGTTSVTVQFDPSSTGTRAATLSIANDDADEAPFDFALSGDGVASAEITIVQNITGTDTTVGFTSPTGPLNFSLSTVSGTAQRTVASLPPGTHAIAAQDMTAAGYGLVSVSCDDGNSTGDIEIRTATVMLAAGESVICRFELIETRSVTSQMIADYLGARNAMILNNQPDVGRRLDRLSGGTPGDGSAGLEMFGLSPWFPSPLSMRMSDQRFAYSASAREMRSFFDKRSDQGINIPDIGKWDIWSQGSFALFSDNTSQNGNFGIVHAGIDYLATPNALIGVKLEVDWMDQYFAATSGMVSGVGWMVGPYGTFRLDDNFYIDLGASWGRSRNTISPFGTYTDHFDTTRWMAYGALIGEFKIDSLTVSPKLAVEYISEYQHAYTDSLSVAIPAQTIAQGRVDFTPRLAYAFDFEDGNVVSPWVEAGLVFAFGDDGAFSAGSYAANSRGLSGNLKAGLGWRVPSGAQLDLSAQYDGIGSTNDSYGWRVGFSVPLN</sequence>
<dbReference type="SUPFAM" id="SSF103515">
    <property type="entry name" value="Autotransporter"/>
    <property type="match status" value="1"/>
</dbReference>
<evidence type="ECO:0000256" key="1">
    <source>
        <dbReference type="ARBA" id="ARBA00004138"/>
    </source>
</evidence>
<dbReference type="RefSeq" id="WP_007010221.1">
    <property type="nucleotide sequence ID" value="NZ_AJXZ01000054.1"/>
</dbReference>
<dbReference type="PATRIC" id="fig|1189611.3.peg.4014"/>
<dbReference type="InterPro" id="IPR036709">
    <property type="entry name" value="Autotransporte_beta_dom_sf"/>
</dbReference>
<dbReference type="Pfam" id="PF22544">
    <property type="entry name" value="HYDIN_VesB_CFA65-like_Ig"/>
    <property type="match status" value="1"/>
</dbReference>
<evidence type="ECO:0000256" key="2">
    <source>
        <dbReference type="ARBA" id="ARBA00004496"/>
    </source>
</evidence>
<evidence type="ECO:0000313" key="8">
    <source>
        <dbReference type="EMBL" id="EIM72423.1"/>
    </source>
</evidence>
<dbReference type="OrthoDB" id="5720638at2"/>
<name>I5BS71_9HYPH</name>
<comment type="subcellular location">
    <subcellularLocation>
        <location evidence="1">Cell projection</location>
        <location evidence="1">Cilium</location>
    </subcellularLocation>
    <subcellularLocation>
        <location evidence="2">Cytoplasm</location>
    </subcellularLocation>
</comment>
<dbReference type="Gene3D" id="2.40.128.130">
    <property type="entry name" value="Autotransporter beta-domain"/>
    <property type="match status" value="1"/>
</dbReference>
<feature type="domain" description="Autotransporter" evidence="7">
    <location>
        <begin position="309"/>
        <end position="564"/>
    </location>
</feature>
<dbReference type="EMBL" id="AJXZ01000054">
    <property type="protein sequence ID" value="EIM72423.1"/>
    <property type="molecule type" value="Genomic_DNA"/>
</dbReference>
<proteinExistence type="predicted"/>
<dbReference type="Proteomes" id="UP000004622">
    <property type="component" value="Unassembled WGS sequence"/>
</dbReference>
<dbReference type="NCBIfam" id="TIGR01414">
    <property type="entry name" value="autotrans_barl"/>
    <property type="match status" value="1"/>
</dbReference>
<evidence type="ECO:0000259" key="7">
    <source>
        <dbReference type="PROSITE" id="PS51208"/>
    </source>
</evidence>